<evidence type="ECO:0000313" key="2">
    <source>
        <dbReference type="Proteomes" id="UP001141950"/>
    </source>
</evidence>
<sequence>MSTEQPAFTFTPHQEHAFWLEIIGDHAHFMRDYLSPTETRWVGNAQWYIDAIDALRNKVDQMNPELPPYSPEMIRIAQEIYPVASGYYQFEGHMQRLRIQNEVNLNLTPSYLNGTLNENQEYLRLLGYYMQGLQPPPQPLYDLLDLWLEDQLGHAVLLGNVLDPIELGFTRTTDEFAASFQALMLKNETFKGYLRFTPPGFQAQLQLARDTSAVTAEFYRFVEKIIAMYENTSVLSRATLRFLEHHLPETCYFIHKLEQLDPAIVKIPNCPLTKPSFPLNP</sequence>
<proteinExistence type="predicted"/>
<protein>
    <submittedName>
        <fullName evidence="1">DUF2935 domain-containing protein</fullName>
    </submittedName>
</protein>
<dbReference type="Pfam" id="PF11155">
    <property type="entry name" value="DUF2935"/>
    <property type="match status" value="2"/>
</dbReference>
<dbReference type="Gene3D" id="1.20.1260.120">
    <property type="entry name" value="Protein of unknown function DUF2935"/>
    <property type="match status" value="1"/>
</dbReference>
<dbReference type="RefSeq" id="WP_257447306.1">
    <property type="nucleotide sequence ID" value="NZ_JANIPJ010000010.1"/>
</dbReference>
<keyword evidence="2" id="KW-1185">Reference proteome</keyword>
<gene>
    <name evidence="1" type="ORF">NQZ67_15190</name>
</gene>
<dbReference type="EMBL" id="JANIPJ010000010">
    <property type="protein sequence ID" value="MCR2805230.1"/>
    <property type="molecule type" value="Genomic_DNA"/>
</dbReference>
<evidence type="ECO:0000313" key="1">
    <source>
        <dbReference type="EMBL" id="MCR2805230.1"/>
    </source>
</evidence>
<dbReference type="SUPFAM" id="SSF158430">
    <property type="entry name" value="Bacillus cereus metalloprotein-like"/>
    <property type="match status" value="2"/>
</dbReference>
<accession>A0A9X2MRV8</accession>
<name>A0A9X2MRV8_9BACL</name>
<dbReference type="AlphaFoldDB" id="A0A9X2MRV8"/>
<dbReference type="InterPro" id="IPR021328">
    <property type="entry name" value="CotB-like"/>
</dbReference>
<reference evidence="1" key="1">
    <citation type="submission" date="2022-08" db="EMBL/GenBank/DDBJ databases">
        <title>The genomic sequence of strain Paenibacillus sp. SCIV0701.</title>
        <authorList>
            <person name="Zhao H."/>
        </authorList>
    </citation>
    <scope>NUCLEOTIDE SEQUENCE</scope>
    <source>
        <strain evidence="1">SCIV0701</strain>
    </source>
</reference>
<organism evidence="1 2">
    <name type="scientific">Paenibacillus soyae</name>
    <dbReference type="NCBI Taxonomy" id="2969249"/>
    <lineage>
        <taxon>Bacteria</taxon>
        <taxon>Bacillati</taxon>
        <taxon>Bacillota</taxon>
        <taxon>Bacilli</taxon>
        <taxon>Bacillales</taxon>
        <taxon>Paenibacillaceae</taxon>
        <taxon>Paenibacillus</taxon>
    </lineage>
</organism>
<dbReference type="Proteomes" id="UP001141950">
    <property type="component" value="Unassembled WGS sequence"/>
</dbReference>
<comment type="caution">
    <text evidence="1">The sequence shown here is derived from an EMBL/GenBank/DDBJ whole genome shotgun (WGS) entry which is preliminary data.</text>
</comment>